<proteinExistence type="inferred from homology"/>
<comment type="catalytic activity">
    <reaction evidence="10 11">
        <text>RNA(n) + a ribonucleoside 5'-triphosphate = RNA(n+1) + diphosphate</text>
        <dbReference type="Rhea" id="RHEA:21248"/>
        <dbReference type="Rhea" id="RHEA-COMP:14527"/>
        <dbReference type="Rhea" id="RHEA-COMP:17342"/>
        <dbReference type="ChEBI" id="CHEBI:33019"/>
        <dbReference type="ChEBI" id="CHEBI:61557"/>
        <dbReference type="ChEBI" id="CHEBI:140395"/>
        <dbReference type="EC" id="2.7.7.6"/>
    </reaction>
</comment>
<name>A0A9J7BYG7_9BACT</name>
<dbReference type="Gene3D" id="3.30.1360.10">
    <property type="entry name" value="RNA polymerase, RBP11-like subunit"/>
    <property type="match status" value="1"/>
</dbReference>
<evidence type="ECO:0000256" key="11">
    <source>
        <dbReference type="HAMAP-Rule" id="MF_00059"/>
    </source>
</evidence>
<keyword evidence="6 11" id="KW-0548">Nucleotidyltransferase</keyword>
<protein>
    <recommendedName>
        <fullName evidence="3 11">DNA-directed RNA polymerase subunit alpha</fullName>
        <shortName evidence="11">RNAP subunit alpha</shortName>
        <ecNumber evidence="2 11">2.7.7.6</ecNumber>
    </recommendedName>
    <alternativeName>
        <fullName evidence="9 11">RNA polymerase subunit alpha</fullName>
    </alternativeName>
    <alternativeName>
        <fullName evidence="8 11">Transcriptase subunit alpha</fullName>
    </alternativeName>
</protein>
<dbReference type="Gene3D" id="1.10.150.20">
    <property type="entry name" value="5' to 3' exonuclease, C-terminal subdomain"/>
    <property type="match status" value="1"/>
</dbReference>
<evidence type="ECO:0000256" key="9">
    <source>
        <dbReference type="ARBA" id="ARBA00033070"/>
    </source>
</evidence>
<evidence type="ECO:0000256" key="7">
    <source>
        <dbReference type="ARBA" id="ARBA00023163"/>
    </source>
</evidence>
<comment type="subunit">
    <text evidence="11">Homodimer. The RNAP catalytic core consists of 2 alpha, 1 beta, 1 beta' and 1 omega subunit. When a sigma factor is associated with the core the holoenzyme is formed, which can initiate transcription.</text>
</comment>
<dbReference type="FunFam" id="2.170.120.12:FF:000001">
    <property type="entry name" value="DNA-directed RNA polymerase subunit alpha"/>
    <property type="match status" value="1"/>
</dbReference>
<evidence type="ECO:0000256" key="3">
    <source>
        <dbReference type="ARBA" id="ARBA00015972"/>
    </source>
</evidence>
<dbReference type="InterPro" id="IPR011260">
    <property type="entry name" value="RNAP_asu_C"/>
</dbReference>
<evidence type="ECO:0000256" key="6">
    <source>
        <dbReference type="ARBA" id="ARBA00022695"/>
    </source>
</evidence>
<organism evidence="14 15">
    <name type="scientific">Occallatibacter riparius</name>
    <dbReference type="NCBI Taxonomy" id="1002689"/>
    <lineage>
        <taxon>Bacteria</taxon>
        <taxon>Pseudomonadati</taxon>
        <taxon>Acidobacteriota</taxon>
        <taxon>Terriglobia</taxon>
        <taxon>Terriglobales</taxon>
        <taxon>Acidobacteriaceae</taxon>
        <taxon>Occallatibacter</taxon>
    </lineage>
</organism>
<dbReference type="Pfam" id="PF03118">
    <property type="entry name" value="RNA_pol_A_CTD"/>
    <property type="match status" value="1"/>
</dbReference>
<keyword evidence="7 11" id="KW-0804">Transcription</keyword>
<dbReference type="Pfam" id="PF01193">
    <property type="entry name" value="RNA_pol_L"/>
    <property type="match status" value="1"/>
</dbReference>
<dbReference type="GO" id="GO:0046983">
    <property type="term" value="F:protein dimerization activity"/>
    <property type="evidence" value="ECO:0007669"/>
    <property type="project" value="InterPro"/>
</dbReference>
<evidence type="ECO:0000256" key="10">
    <source>
        <dbReference type="ARBA" id="ARBA00048552"/>
    </source>
</evidence>
<dbReference type="RefSeq" id="WP_260795935.1">
    <property type="nucleotide sequence ID" value="NZ_CP093313.1"/>
</dbReference>
<keyword evidence="15" id="KW-1185">Reference proteome</keyword>
<dbReference type="GO" id="GO:0000428">
    <property type="term" value="C:DNA-directed RNA polymerase complex"/>
    <property type="evidence" value="ECO:0007669"/>
    <property type="project" value="UniProtKB-KW"/>
</dbReference>
<dbReference type="EMBL" id="CP093313">
    <property type="protein sequence ID" value="UWZ86294.1"/>
    <property type="molecule type" value="Genomic_DNA"/>
</dbReference>
<dbReference type="InterPro" id="IPR036643">
    <property type="entry name" value="RNApol_insert_sf"/>
</dbReference>
<dbReference type="Pfam" id="PF01000">
    <property type="entry name" value="RNA_pol_A_bac"/>
    <property type="match status" value="1"/>
</dbReference>
<evidence type="ECO:0000256" key="12">
    <source>
        <dbReference type="SAM" id="MobiDB-lite"/>
    </source>
</evidence>
<accession>A0A9J7BYG7</accession>
<evidence type="ECO:0000313" key="15">
    <source>
        <dbReference type="Proteomes" id="UP001059380"/>
    </source>
</evidence>
<dbReference type="NCBIfam" id="TIGR02027">
    <property type="entry name" value="rpoA"/>
    <property type="match status" value="1"/>
</dbReference>
<evidence type="ECO:0000256" key="1">
    <source>
        <dbReference type="ARBA" id="ARBA00007123"/>
    </source>
</evidence>
<evidence type="ECO:0000256" key="4">
    <source>
        <dbReference type="ARBA" id="ARBA00022478"/>
    </source>
</evidence>
<evidence type="ECO:0000256" key="2">
    <source>
        <dbReference type="ARBA" id="ARBA00012418"/>
    </source>
</evidence>
<dbReference type="EC" id="2.7.7.6" evidence="2 11"/>
<keyword evidence="4 11" id="KW-0240">DNA-directed RNA polymerase</keyword>
<comment type="function">
    <text evidence="11">DNA-dependent RNA polymerase catalyzes the transcription of DNA into RNA using the four ribonucleoside triphosphates as substrates.</text>
</comment>
<dbReference type="KEGG" id="orp:MOP44_10185"/>
<dbReference type="GO" id="GO:0005737">
    <property type="term" value="C:cytoplasm"/>
    <property type="evidence" value="ECO:0007669"/>
    <property type="project" value="UniProtKB-ARBA"/>
</dbReference>
<feature type="region of interest" description="Disordered" evidence="12">
    <location>
        <begin position="340"/>
        <end position="364"/>
    </location>
</feature>
<keyword evidence="5 11" id="KW-0808">Transferase</keyword>
<feature type="region of interest" description="Alpha C-terminal domain (alpha-CTD)" evidence="11">
    <location>
        <begin position="248"/>
        <end position="364"/>
    </location>
</feature>
<evidence type="ECO:0000259" key="13">
    <source>
        <dbReference type="SMART" id="SM00662"/>
    </source>
</evidence>
<gene>
    <name evidence="11" type="primary">rpoA</name>
    <name evidence="14" type="ORF">MOP44_10185</name>
</gene>
<feature type="region of interest" description="Alpha N-terminal domain (alpha-NTD)" evidence="11">
    <location>
        <begin position="1"/>
        <end position="231"/>
    </location>
</feature>
<dbReference type="Gene3D" id="2.170.120.12">
    <property type="entry name" value="DNA-directed RNA polymerase, insert domain"/>
    <property type="match status" value="1"/>
</dbReference>
<dbReference type="GO" id="GO:0006351">
    <property type="term" value="P:DNA-templated transcription"/>
    <property type="evidence" value="ECO:0007669"/>
    <property type="project" value="UniProtKB-UniRule"/>
</dbReference>
<dbReference type="GO" id="GO:0003899">
    <property type="term" value="F:DNA-directed RNA polymerase activity"/>
    <property type="evidence" value="ECO:0007669"/>
    <property type="project" value="UniProtKB-UniRule"/>
</dbReference>
<dbReference type="SUPFAM" id="SSF56553">
    <property type="entry name" value="Insert subdomain of RNA polymerase alpha subunit"/>
    <property type="match status" value="1"/>
</dbReference>
<evidence type="ECO:0000256" key="5">
    <source>
        <dbReference type="ARBA" id="ARBA00022679"/>
    </source>
</evidence>
<dbReference type="HAMAP" id="MF_00059">
    <property type="entry name" value="RNApol_bact_RpoA"/>
    <property type="match status" value="1"/>
</dbReference>
<dbReference type="CDD" id="cd06928">
    <property type="entry name" value="RNAP_alpha_NTD"/>
    <property type="match status" value="1"/>
</dbReference>
<feature type="domain" description="DNA-directed RNA polymerase RpoA/D/Rpb3-type" evidence="13">
    <location>
        <begin position="23"/>
        <end position="230"/>
    </location>
</feature>
<dbReference type="GO" id="GO:0003677">
    <property type="term" value="F:DNA binding"/>
    <property type="evidence" value="ECO:0007669"/>
    <property type="project" value="UniProtKB-UniRule"/>
</dbReference>
<comment type="similarity">
    <text evidence="1 11">Belongs to the RNA polymerase alpha chain family.</text>
</comment>
<dbReference type="InterPro" id="IPR011263">
    <property type="entry name" value="DNA-dir_RNA_pol_RpoA/D/Rpb3"/>
</dbReference>
<comment type="domain">
    <text evidence="11">The N-terminal domain is essential for RNAP assembly and basal transcription, whereas the C-terminal domain is involved in interaction with transcriptional regulators and with upstream promoter elements.</text>
</comment>
<dbReference type="SMART" id="SM00662">
    <property type="entry name" value="RPOLD"/>
    <property type="match status" value="1"/>
</dbReference>
<dbReference type="Proteomes" id="UP001059380">
    <property type="component" value="Chromosome"/>
</dbReference>
<dbReference type="FunFam" id="1.10.150.20:FF:000001">
    <property type="entry name" value="DNA-directed RNA polymerase subunit alpha"/>
    <property type="match status" value="1"/>
</dbReference>
<reference evidence="14" key="1">
    <citation type="submission" date="2021-04" db="EMBL/GenBank/DDBJ databases">
        <title>Phylogenetic analysis of Acidobacteriaceae.</title>
        <authorList>
            <person name="Qiu L."/>
            <person name="Zhang Q."/>
        </authorList>
    </citation>
    <scope>NUCLEOTIDE SEQUENCE</scope>
    <source>
        <strain evidence="14">DSM 25168</strain>
    </source>
</reference>
<dbReference type="NCBIfam" id="NF003513">
    <property type="entry name" value="PRK05182.1-2"/>
    <property type="match status" value="1"/>
</dbReference>
<dbReference type="NCBIfam" id="NF003519">
    <property type="entry name" value="PRK05182.2-5"/>
    <property type="match status" value="1"/>
</dbReference>
<dbReference type="AlphaFoldDB" id="A0A9J7BYG7"/>
<dbReference type="InterPro" id="IPR011773">
    <property type="entry name" value="DNA-dir_RpoA"/>
</dbReference>
<dbReference type="InterPro" id="IPR036603">
    <property type="entry name" value="RBP11-like"/>
</dbReference>
<evidence type="ECO:0000256" key="8">
    <source>
        <dbReference type="ARBA" id="ARBA00032524"/>
    </source>
</evidence>
<dbReference type="SUPFAM" id="SSF47789">
    <property type="entry name" value="C-terminal domain of RNA polymerase alpha subunit"/>
    <property type="match status" value="1"/>
</dbReference>
<sequence length="364" mass="39850">MLWRGFQKPKRLAVDAETLSETYGKFSAQPFERGFGTTIGNALRRTLLSSIEGAAVTAIRIEGVLHEFQSIQGVVEDATDIILNLKQVPFKLNGEGPKALYLRADQPGVVTSGMIEADGDVEILDKNVYLATVSEGGKLEMEMRLKRGRGYVSADKNFDGDLGLGFIPVDSVHSPVRRVNYAVDAARLGQITDYDKLGLEVWTNGAVLPADAVGLAAKLLKDHMNIFINFEEEMDSEARSEAGGPIIRNDNLNRSVEELELSVRSYNCLKNANIQTIGELVQKTEAEMLKTKNFGRKSLNEIKEILAQMGLSLGMKIDEQGNAVPGPTSIPPAAALAASYNRYDDEDEPLDSVDLQLPTETENF</sequence>
<evidence type="ECO:0000313" key="14">
    <source>
        <dbReference type="EMBL" id="UWZ86294.1"/>
    </source>
</evidence>
<dbReference type="SUPFAM" id="SSF55257">
    <property type="entry name" value="RBP11-like subunits of RNA polymerase"/>
    <property type="match status" value="1"/>
</dbReference>
<dbReference type="InterPro" id="IPR011262">
    <property type="entry name" value="DNA-dir_RNA_pol_insert"/>
</dbReference>